<evidence type="ECO:0000256" key="1">
    <source>
        <dbReference type="SAM" id="MobiDB-lite"/>
    </source>
</evidence>
<feature type="compositionally biased region" description="Low complexity" evidence="1">
    <location>
        <begin position="353"/>
        <end position="379"/>
    </location>
</feature>
<dbReference type="EMBL" id="JACHJV010000003">
    <property type="protein sequence ID" value="MBB4928805.1"/>
    <property type="molecule type" value="Genomic_DNA"/>
</dbReference>
<feature type="domain" description="Ricin B lectin" evidence="2">
    <location>
        <begin position="419"/>
        <end position="508"/>
    </location>
</feature>
<evidence type="ECO:0000313" key="3">
    <source>
        <dbReference type="EMBL" id="MBB4928805.1"/>
    </source>
</evidence>
<dbReference type="Gene3D" id="2.80.10.50">
    <property type="match status" value="1"/>
</dbReference>
<feature type="region of interest" description="Disordered" evidence="1">
    <location>
        <begin position="340"/>
        <end position="418"/>
    </location>
</feature>
<feature type="region of interest" description="Disordered" evidence="1">
    <location>
        <begin position="156"/>
        <end position="175"/>
    </location>
</feature>
<comment type="caution">
    <text evidence="3">The sequence shown here is derived from an EMBL/GenBank/DDBJ whole genome shotgun (WGS) entry which is preliminary data.</text>
</comment>
<dbReference type="SUPFAM" id="SSF88946">
    <property type="entry name" value="Sigma2 domain of RNA polymerase sigma factors"/>
    <property type="match status" value="1"/>
</dbReference>
<reference evidence="3 4" key="1">
    <citation type="submission" date="2020-08" db="EMBL/GenBank/DDBJ databases">
        <title>Sequencing the genomes of 1000 actinobacteria strains.</title>
        <authorList>
            <person name="Klenk H.-P."/>
        </authorList>
    </citation>
    <scope>NUCLEOTIDE SEQUENCE [LARGE SCALE GENOMIC DNA]</scope>
    <source>
        <strain evidence="3 4">DSM 41654</strain>
    </source>
</reference>
<dbReference type="RefSeq" id="WP_184946423.1">
    <property type="nucleotide sequence ID" value="NZ_JACHJV010000003.1"/>
</dbReference>
<feature type="compositionally biased region" description="Low complexity" evidence="1">
    <location>
        <begin position="158"/>
        <end position="174"/>
    </location>
</feature>
<dbReference type="PROSITE" id="PS50231">
    <property type="entry name" value="RICIN_B_LECTIN"/>
    <property type="match status" value="1"/>
</dbReference>
<proteinExistence type="predicted"/>
<organism evidence="3 4">
    <name type="scientific">Kitasatospora kifunensis</name>
    <name type="common">Streptomyces kifunensis</name>
    <dbReference type="NCBI Taxonomy" id="58351"/>
    <lineage>
        <taxon>Bacteria</taxon>
        <taxon>Bacillati</taxon>
        <taxon>Actinomycetota</taxon>
        <taxon>Actinomycetes</taxon>
        <taxon>Kitasatosporales</taxon>
        <taxon>Streptomycetaceae</taxon>
        <taxon>Kitasatospora</taxon>
    </lineage>
</organism>
<gene>
    <name evidence="3" type="ORF">FHR34_007902</name>
</gene>
<dbReference type="GO" id="GO:0003700">
    <property type="term" value="F:DNA-binding transcription factor activity"/>
    <property type="evidence" value="ECO:0007669"/>
    <property type="project" value="InterPro"/>
</dbReference>
<dbReference type="CDD" id="cd00161">
    <property type="entry name" value="beta-trefoil_Ricin-like"/>
    <property type="match status" value="1"/>
</dbReference>
<evidence type="ECO:0000313" key="4">
    <source>
        <dbReference type="Proteomes" id="UP000540506"/>
    </source>
</evidence>
<name>A0A7W7RBI1_KITKI</name>
<keyword evidence="3" id="KW-0804">Transcription</keyword>
<dbReference type="Gene3D" id="1.10.1740.10">
    <property type="match status" value="1"/>
</dbReference>
<dbReference type="InterPro" id="IPR013325">
    <property type="entry name" value="RNA_pol_sigma_r2"/>
</dbReference>
<accession>A0A7W7RBI1</accession>
<sequence length="565" mass="58865">MSDPVTAATTEAELARHIQAGDGPSHAAAQEIAHRHRAAVLSYARLCCAQDESAQELADEAIARTLAAVRAGTGPSRGWRPFLLSEARRTATGWADTARRAELTADFVAWLNALPRTATVRSAAQAAAAAESASTLLQAFLSLPSSRQADLWHYLEEPPAGGAPPRRQAAAGTPDTLTRQSLHDAYLQAYLPRAPRRSCRHLLGALGKAVRRGTTQEARELDRHLARCARCRHAHADLIAIHTWQRPVLLRALLLWTGEVDAVPTVPTPSALSRARARRPRGGERPVDARRLLASTLVVGAGALVTLVAAGVIVEAVDAAGTHAPLAGSILIPAPLTSSTTISGTPASPLPDTATPSASVSPSPSASPAPSASPSASSAPPAPSPSPSATSAPPSPSSSPSSSPSPSPTPSSSTGTVGFRLVNSSSGLCVGITDDAVVTVQLQQCTGDGSQGWQRLAVDQDTFQLRNTGTGQCLDGTTDGGDTVTVTLQPCRSDPGRTEQLWRFASDATPGSFRLWFLPSVPASAYSAHVLGPQDWTPSDLPKIGSPMIQLPDYYNSDSFVFTTG</sequence>
<evidence type="ECO:0000259" key="2">
    <source>
        <dbReference type="Pfam" id="PF00652"/>
    </source>
</evidence>
<dbReference type="Pfam" id="PF00652">
    <property type="entry name" value="Ricin_B_lectin"/>
    <property type="match status" value="1"/>
</dbReference>
<protein>
    <submittedName>
        <fullName evidence="3">DNA-directed RNA polymerase specialized sigma24 family protein</fullName>
    </submittedName>
</protein>
<dbReference type="GO" id="GO:0006352">
    <property type="term" value="P:DNA-templated transcription initiation"/>
    <property type="evidence" value="ECO:0007669"/>
    <property type="project" value="InterPro"/>
</dbReference>
<dbReference type="GO" id="GO:0000428">
    <property type="term" value="C:DNA-directed RNA polymerase complex"/>
    <property type="evidence" value="ECO:0007669"/>
    <property type="project" value="UniProtKB-KW"/>
</dbReference>
<dbReference type="AlphaFoldDB" id="A0A7W7RBI1"/>
<dbReference type="SUPFAM" id="SSF50370">
    <property type="entry name" value="Ricin B-like lectins"/>
    <property type="match status" value="1"/>
</dbReference>
<dbReference type="Proteomes" id="UP000540506">
    <property type="component" value="Unassembled WGS sequence"/>
</dbReference>
<keyword evidence="3" id="KW-0240">DNA-directed RNA polymerase</keyword>
<feature type="compositionally biased region" description="Pro residues" evidence="1">
    <location>
        <begin position="393"/>
        <end position="409"/>
    </location>
</feature>
<keyword evidence="4" id="KW-1185">Reference proteome</keyword>
<dbReference type="InterPro" id="IPR000772">
    <property type="entry name" value="Ricin_B_lectin"/>
</dbReference>
<dbReference type="InterPro" id="IPR035992">
    <property type="entry name" value="Ricin_B-like_lectins"/>
</dbReference>